<comment type="caution">
    <text evidence="1">The sequence shown here is derived from an EMBL/GenBank/DDBJ whole genome shotgun (WGS) entry which is preliminary data.</text>
</comment>
<organism evidence="1 2">
    <name type="scientific">Sphaerodactylus townsendi</name>
    <dbReference type="NCBI Taxonomy" id="933632"/>
    <lineage>
        <taxon>Eukaryota</taxon>
        <taxon>Metazoa</taxon>
        <taxon>Chordata</taxon>
        <taxon>Craniata</taxon>
        <taxon>Vertebrata</taxon>
        <taxon>Euteleostomi</taxon>
        <taxon>Lepidosauria</taxon>
        <taxon>Squamata</taxon>
        <taxon>Bifurcata</taxon>
        <taxon>Gekkota</taxon>
        <taxon>Sphaerodactylidae</taxon>
        <taxon>Sphaerodactylus</taxon>
    </lineage>
</organism>
<gene>
    <name evidence="1" type="ORF">K3G42_007041</name>
</gene>
<name>A0ACB8EH60_9SAUR</name>
<sequence length="85" mass="9232">MPWRGADCGVVKGVRGVGWHSRQTSAFSSWPPQDLRTRILECNGRIPLCQHSSSVKKRLTPQVRGGDEVDEAAPPALPPQDGGSR</sequence>
<evidence type="ECO:0000313" key="1">
    <source>
        <dbReference type="EMBL" id="KAH7991526.1"/>
    </source>
</evidence>
<proteinExistence type="predicted"/>
<accession>A0ACB8EH60</accession>
<reference evidence="1" key="1">
    <citation type="submission" date="2021-08" db="EMBL/GenBank/DDBJ databases">
        <title>The first chromosome-level gecko genome reveals the dynamic sex chromosomes of Neotropical dwarf geckos (Sphaerodactylidae: Sphaerodactylus).</title>
        <authorList>
            <person name="Pinto B.J."/>
            <person name="Keating S.E."/>
            <person name="Gamble T."/>
        </authorList>
    </citation>
    <scope>NUCLEOTIDE SEQUENCE</scope>
    <source>
        <strain evidence="1">TG3544</strain>
    </source>
</reference>
<dbReference type="Proteomes" id="UP000827872">
    <property type="component" value="Linkage Group LG03"/>
</dbReference>
<dbReference type="EMBL" id="CM037616">
    <property type="protein sequence ID" value="KAH7991526.1"/>
    <property type="molecule type" value="Genomic_DNA"/>
</dbReference>
<keyword evidence="2" id="KW-1185">Reference proteome</keyword>
<protein>
    <submittedName>
        <fullName evidence="1">Uncharacterized protein</fullName>
    </submittedName>
</protein>
<evidence type="ECO:0000313" key="2">
    <source>
        <dbReference type="Proteomes" id="UP000827872"/>
    </source>
</evidence>